<accession>A0A814SGH5</accession>
<keyword evidence="3 9" id="KW-0812">Transmembrane</keyword>
<protein>
    <recommendedName>
        <fullName evidence="12">Transporter</fullName>
    </recommendedName>
</protein>
<feature type="transmembrane region" description="Helical" evidence="9">
    <location>
        <begin position="675"/>
        <end position="700"/>
    </location>
</feature>
<dbReference type="PANTHER" id="PTHR11616:SF240">
    <property type="entry name" value="BLOATED TUBULES, ISOFORM B-RELATED"/>
    <property type="match status" value="1"/>
</dbReference>
<feature type="non-terminal residue" evidence="10">
    <location>
        <position position="1"/>
    </location>
</feature>
<feature type="transmembrane region" description="Helical" evidence="9">
    <location>
        <begin position="190"/>
        <end position="222"/>
    </location>
</feature>
<evidence type="ECO:0000313" key="10">
    <source>
        <dbReference type="EMBL" id="CAF1146128.1"/>
    </source>
</evidence>
<reference evidence="10" key="1">
    <citation type="submission" date="2021-02" db="EMBL/GenBank/DDBJ databases">
        <authorList>
            <person name="Nowell W R."/>
        </authorList>
    </citation>
    <scope>NUCLEOTIDE SEQUENCE</scope>
</reference>
<keyword evidence="7" id="KW-1015">Disulfide bond</keyword>
<feature type="transmembrane region" description="Helical" evidence="9">
    <location>
        <begin position="744"/>
        <end position="766"/>
    </location>
</feature>
<feature type="binding site" evidence="6">
    <location>
        <position position="688"/>
    </location>
    <ligand>
        <name>Na(+)</name>
        <dbReference type="ChEBI" id="CHEBI:29101"/>
        <label>1</label>
    </ligand>
</feature>
<feature type="binding site" evidence="6">
    <location>
        <position position="684"/>
    </location>
    <ligand>
        <name>Na(+)</name>
        <dbReference type="ChEBI" id="CHEBI:29101"/>
        <label>1</label>
    </ligand>
</feature>
<dbReference type="EMBL" id="CAJNOU010001073">
    <property type="protein sequence ID" value="CAF1146128.1"/>
    <property type="molecule type" value="Genomic_DNA"/>
</dbReference>
<feature type="transmembrane region" description="Helical" evidence="9">
    <location>
        <begin position="613"/>
        <end position="636"/>
    </location>
</feature>
<evidence type="ECO:0000256" key="1">
    <source>
        <dbReference type="ARBA" id="ARBA00004141"/>
    </source>
</evidence>
<evidence type="ECO:0000256" key="9">
    <source>
        <dbReference type="SAM" id="Phobius"/>
    </source>
</evidence>
<sequence>ISNHTDVSQDSQNIVELSSGDETSSTKVNSDNVRNVNNQQTRINENPQLYQNSSYDDNDLRRDLSQYRFGDDNNNDQRNITNGTVSIQEEIRSNNISENEIVDNNNNNNNHKRDEWSGRFDFFFSTLGYAVGLGAVLRFPYLCYRNGGGVFLIPYIIFLFFLGIPLFYLEVNLGQFTSQGATHCWKMAPIFKGLGISMSIMSFFFTIYYTMLVGYSVLYFILSFRKELQWATCGSWASINCVSNFSSLTTQSNYENTYKYPNDRFLYTFLGQNVTETSSSNITNGTQYRKPVLPSDDYFNNYILNKSEGIDFISTIDWRLVLCLLGTWILIYICLFGGVKVSGKIVYFTSVFPYVILLILGIRGWMLPGMSNGIYFYMKPDVSRLRETRVWNDAANQIFFILSVTYGGLITLSSYNKFNQSTLGNTLLVSIANVITSIFAGFVMFAYLGYLAHITGQNVTDVVSQGPGYIPKQYPNFSSVIENWICNYILNKSEGIDFISTIDWRLVLCLLGTWILIYICLCGGVKISGKIVYFTSVFPYVILLILGIRGWMLPGMSNGIYFYMKPDVSRLRETRVWNDAANQIFFILSVTYGGLITLSSYNKFNQSTLGNTLLVSIANVITSIFAGFVMFAYLGYLAHITGQNVTDVVSQGPGLAFIVYPYAVTTLPVAPLWSILFFFMLILLGLDSVFASIETVVVTITDQIQILRRYNALVTFIVCTVMFGLGLLLCTNAGFYWLTLLDNFTGSYAAFIIGLLECICIAYVYGSNNFRSDVEAMLGPKNWGVRLYFIFQICWSFITPLVIIGLIVFTSLNYPPLEVGNYKYPRWANSLGWALMGLILSGFVFYAIYAIIYFVIIKKNSFRILINPQPDWGPLLEQNRKKVNYYYGKHDGYLVRLFDKITKKTLSKQKLDGSNSIDIDNNGEETSASNQQARNQVEIEFTIRL</sequence>
<comment type="subcellular location">
    <subcellularLocation>
        <location evidence="1">Membrane</location>
        <topology evidence="1">Multi-pass membrane protein</topology>
    </subcellularLocation>
</comment>
<evidence type="ECO:0000256" key="6">
    <source>
        <dbReference type="PIRSR" id="PIRSR600175-1"/>
    </source>
</evidence>
<feature type="transmembrane region" description="Helical" evidence="9">
    <location>
        <begin position="122"/>
        <end position="141"/>
    </location>
</feature>
<feature type="binding site" evidence="6">
    <location>
        <position position="130"/>
    </location>
    <ligand>
        <name>Na(+)</name>
        <dbReference type="ChEBI" id="CHEBI:29101"/>
        <label>1</label>
    </ligand>
</feature>
<dbReference type="AlphaFoldDB" id="A0A814SGH5"/>
<feature type="transmembrane region" description="Helical" evidence="9">
    <location>
        <begin position="427"/>
        <end position="450"/>
    </location>
</feature>
<feature type="binding site" evidence="6">
    <location>
        <position position="619"/>
    </location>
    <ligand>
        <name>Na(+)</name>
        <dbReference type="ChEBI" id="CHEBI:29101"/>
        <label>1</label>
    </ligand>
</feature>
<feature type="disulfide bond" evidence="7">
    <location>
        <begin position="233"/>
        <end position="241"/>
    </location>
</feature>
<dbReference type="GO" id="GO:0005886">
    <property type="term" value="C:plasma membrane"/>
    <property type="evidence" value="ECO:0007669"/>
    <property type="project" value="TreeGrafter"/>
</dbReference>
<dbReference type="PANTHER" id="PTHR11616">
    <property type="entry name" value="SODIUM/CHLORIDE DEPENDENT TRANSPORTER"/>
    <property type="match status" value="1"/>
</dbReference>
<feature type="binding site" evidence="6">
    <location>
        <position position="687"/>
    </location>
    <ligand>
        <name>Na(+)</name>
        <dbReference type="ChEBI" id="CHEBI:29101"/>
        <label>1</label>
    </ligand>
</feature>
<dbReference type="Pfam" id="PF00209">
    <property type="entry name" value="SNF"/>
    <property type="match status" value="2"/>
</dbReference>
<feature type="transmembrane region" description="Helical" evidence="9">
    <location>
        <begin position="712"/>
        <end position="738"/>
    </location>
</feature>
<evidence type="ECO:0000256" key="4">
    <source>
        <dbReference type="ARBA" id="ARBA00022989"/>
    </source>
</evidence>
<dbReference type="PROSITE" id="PS50267">
    <property type="entry name" value="NA_NEUROTRAN_SYMP_3"/>
    <property type="match status" value="1"/>
</dbReference>
<proteinExistence type="predicted"/>
<evidence type="ECO:0000256" key="7">
    <source>
        <dbReference type="PIRSR" id="PIRSR600175-2"/>
    </source>
</evidence>
<keyword evidence="5 9" id="KW-0472">Membrane</keyword>
<comment type="caution">
    <text evidence="10">The sequence shown here is derived from an EMBL/GenBank/DDBJ whole genome shotgun (WGS) entry which is preliminary data.</text>
</comment>
<dbReference type="InterPro" id="IPR000175">
    <property type="entry name" value="Na/ntran_symport"/>
</dbReference>
<keyword evidence="6" id="KW-0915">Sodium</keyword>
<evidence type="ECO:0000256" key="8">
    <source>
        <dbReference type="SAM" id="MobiDB-lite"/>
    </source>
</evidence>
<dbReference type="GO" id="GO:0015375">
    <property type="term" value="F:glycine:sodium symporter activity"/>
    <property type="evidence" value="ECO:0007669"/>
    <property type="project" value="TreeGrafter"/>
</dbReference>
<feature type="transmembrane region" description="Helical" evidence="9">
    <location>
        <begin position="787"/>
        <end position="812"/>
    </location>
</feature>
<feature type="transmembrane region" description="Helical" evidence="9">
    <location>
        <begin position="318"/>
        <end position="339"/>
    </location>
</feature>
<evidence type="ECO:0000256" key="5">
    <source>
        <dbReference type="ARBA" id="ARBA00023136"/>
    </source>
</evidence>
<keyword evidence="6" id="KW-0479">Metal-binding</keyword>
<feature type="binding site" evidence="6">
    <location>
        <position position="128"/>
    </location>
    <ligand>
        <name>Na(+)</name>
        <dbReference type="ChEBI" id="CHEBI:29101"/>
        <label>1</label>
    </ligand>
</feature>
<feature type="transmembrane region" description="Helical" evidence="9">
    <location>
        <begin position="537"/>
        <end position="564"/>
    </location>
</feature>
<dbReference type="PRINTS" id="PR00176">
    <property type="entry name" value="NANEUSMPORT"/>
</dbReference>
<dbReference type="GO" id="GO:0046872">
    <property type="term" value="F:metal ion binding"/>
    <property type="evidence" value="ECO:0007669"/>
    <property type="project" value="UniProtKB-KW"/>
</dbReference>
<keyword evidence="4 9" id="KW-1133">Transmembrane helix</keyword>
<evidence type="ECO:0008006" key="12">
    <source>
        <dbReference type="Google" id="ProtNLM"/>
    </source>
</evidence>
<feature type="transmembrane region" description="Helical" evidence="9">
    <location>
        <begin position="832"/>
        <end position="856"/>
    </location>
</feature>
<feature type="transmembrane region" description="Helical" evidence="9">
    <location>
        <begin position="351"/>
        <end position="378"/>
    </location>
</feature>
<evidence type="ECO:0000256" key="2">
    <source>
        <dbReference type="ARBA" id="ARBA00022448"/>
    </source>
</evidence>
<keyword evidence="2" id="KW-0813">Transport</keyword>
<feature type="binding site" evidence="6">
    <location>
        <position position="131"/>
    </location>
    <ligand>
        <name>Na(+)</name>
        <dbReference type="ChEBI" id="CHEBI:29101"/>
        <label>1</label>
    </ligand>
</feature>
<feature type="transmembrane region" description="Helical" evidence="9">
    <location>
        <begin position="504"/>
        <end position="525"/>
    </location>
</feature>
<gene>
    <name evidence="10" type="ORF">SEV965_LOCUS18193</name>
</gene>
<evidence type="ECO:0000313" key="11">
    <source>
        <dbReference type="Proteomes" id="UP000663889"/>
    </source>
</evidence>
<feature type="transmembrane region" description="Helical" evidence="9">
    <location>
        <begin position="398"/>
        <end position="415"/>
    </location>
</feature>
<feature type="region of interest" description="Disordered" evidence="8">
    <location>
        <begin position="1"/>
        <end position="39"/>
    </location>
</feature>
<dbReference type="InterPro" id="IPR037272">
    <property type="entry name" value="SNS_sf"/>
</dbReference>
<name>A0A814SGH5_9BILA</name>
<dbReference type="SUPFAM" id="SSF161070">
    <property type="entry name" value="SNF-like"/>
    <property type="match status" value="2"/>
</dbReference>
<feature type="transmembrane region" description="Helical" evidence="9">
    <location>
        <begin position="584"/>
        <end position="601"/>
    </location>
</feature>
<evidence type="ECO:0000256" key="3">
    <source>
        <dbReference type="ARBA" id="ARBA00022692"/>
    </source>
</evidence>
<dbReference type="Proteomes" id="UP000663889">
    <property type="component" value="Unassembled WGS sequence"/>
</dbReference>
<feature type="transmembrane region" description="Helical" evidence="9">
    <location>
        <begin position="147"/>
        <end position="169"/>
    </location>
</feature>
<organism evidence="10 11">
    <name type="scientific">Rotaria sordida</name>
    <dbReference type="NCBI Taxonomy" id="392033"/>
    <lineage>
        <taxon>Eukaryota</taxon>
        <taxon>Metazoa</taxon>
        <taxon>Spiralia</taxon>
        <taxon>Gnathifera</taxon>
        <taxon>Rotifera</taxon>
        <taxon>Eurotatoria</taxon>
        <taxon>Bdelloidea</taxon>
        <taxon>Philodinida</taxon>
        <taxon>Philodinidae</taxon>
        <taxon>Rotaria</taxon>
    </lineage>
</organism>